<dbReference type="Pfam" id="PF07751">
    <property type="entry name" value="Abi_2"/>
    <property type="match status" value="1"/>
</dbReference>
<dbReference type="RefSeq" id="WP_010482093.1">
    <property type="nucleotide sequence ID" value="NZ_AJLO02000034.1"/>
</dbReference>
<accession>A0A0L8A6V0</accession>
<comment type="caution">
    <text evidence="1">The sequence shown here is derived from an EMBL/GenBank/DDBJ whole genome shotgun (WGS) entry which is preliminary data.</text>
</comment>
<dbReference type="OrthoDB" id="5363652at2"/>
<evidence type="ECO:0000313" key="1">
    <source>
        <dbReference type="EMBL" id="KOE98097.1"/>
    </source>
</evidence>
<reference evidence="1 2" key="1">
    <citation type="journal article" date="2012" name="J. Bacteriol.">
        <title>Genome sequence of a novel nicotine-degrading strain, Pseudomonas geniculata N1.</title>
        <authorList>
            <person name="Tang H."/>
            <person name="Yu H."/>
            <person name="Tai C."/>
            <person name="Huang K."/>
            <person name="Liu Y."/>
            <person name="Wang L."/>
            <person name="Yao Y."/>
            <person name="Wu G."/>
            <person name="Xu P."/>
        </authorList>
    </citation>
    <scope>NUCLEOTIDE SEQUENCE [LARGE SCALE GENOMIC DNA]</scope>
    <source>
        <strain evidence="1 2">N1</strain>
    </source>
</reference>
<dbReference type="AlphaFoldDB" id="A0A0L8A6V0"/>
<dbReference type="InterPro" id="IPR011664">
    <property type="entry name" value="Abi_system_AbiD/AbiF-like"/>
</dbReference>
<dbReference type="Proteomes" id="UP000036890">
    <property type="component" value="Unassembled WGS sequence"/>
</dbReference>
<evidence type="ECO:0000313" key="2">
    <source>
        <dbReference type="Proteomes" id="UP000036890"/>
    </source>
</evidence>
<protein>
    <submittedName>
        <fullName evidence="1">DNA-binding protein</fullName>
    </submittedName>
</protein>
<keyword evidence="1" id="KW-0238">DNA-binding</keyword>
<dbReference type="GO" id="GO:0003677">
    <property type="term" value="F:DNA binding"/>
    <property type="evidence" value="ECO:0007669"/>
    <property type="project" value="UniProtKB-KW"/>
</dbReference>
<dbReference type="EMBL" id="AJLO02000034">
    <property type="protein sequence ID" value="KOE98097.1"/>
    <property type="molecule type" value="Genomic_DNA"/>
</dbReference>
<proteinExistence type="predicted"/>
<name>A0A0L8A6V0_9GAMM</name>
<gene>
    <name evidence="1" type="ORF">W7K_15985</name>
</gene>
<organism evidence="1 2">
    <name type="scientific">Stenotrophomonas geniculata N1</name>
    <dbReference type="NCBI Taxonomy" id="1167641"/>
    <lineage>
        <taxon>Bacteria</taxon>
        <taxon>Pseudomonadati</taxon>
        <taxon>Pseudomonadota</taxon>
        <taxon>Gammaproteobacteria</taxon>
        <taxon>Lysobacterales</taxon>
        <taxon>Lysobacteraceae</taxon>
        <taxon>Stenotrophomonas</taxon>
    </lineage>
</organism>
<dbReference type="InterPro" id="IPR017034">
    <property type="entry name" value="Abi_system_AbiD/AbiF"/>
</dbReference>
<dbReference type="PIRSF" id="PIRSF034934">
    <property type="entry name" value="AbiF_AbiD"/>
    <property type="match status" value="1"/>
</dbReference>
<sequence length="301" mass="34443">MTHYRKPPLSIQEQLDLLQQRGLAIGDAANAKRYLQRVGYYRLMGYLYTQRVPGSDSFRAQATFEEAVSLYEFDRALRDLVMEAVGHIEVATRTVLTYHFAHAYGAFGHLEPRNLAFTGQEYADWLGGVESEVTRSREAFIRHYKDKYASPAFPRVPIWMATEVMSLGSLSRFYKALHSREQKAVAGEMLLAAPVFANWLHVTSVARNVVAHHSRLWNKELGVSAVRPRSAGWSEREAPYAPNRCFFLLLLLRRLLEATTADFRDWRERVDTHLSAGLTTEVRTRSIGAATGWQDHRLWRG</sequence>